<reference evidence="2" key="1">
    <citation type="journal article" date="2012" name="Nat. Biotechnol.">
        <title>Reference genome sequence of the model plant Setaria.</title>
        <authorList>
            <person name="Bennetzen J.L."/>
            <person name="Schmutz J."/>
            <person name="Wang H."/>
            <person name="Percifield R."/>
            <person name="Hawkins J."/>
            <person name="Pontaroli A.C."/>
            <person name="Estep M."/>
            <person name="Feng L."/>
            <person name="Vaughn J.N."/>
            <person name="Grimwood J."/>
            <person name="Jenkins J."/>
            <person name="Barry K."/>
            <person name="Lindquist E."/>
            <person name="Hellsten U."/>
            <person name="Deshpande S."/>
            <person name="Wang X."/>
            <person name="Wu X."/>
            <person name="Mitros T."/>
            <person name="Triplett J."/>
            <person name="Yang X."/>
            <person name="Ye C.Y."/>
            <person name="Mauro-Herrera M."/>
            <person name="Wang L."/>
            <person name="Li P."/>
            <person name="Sharma M."/>
            <person name="Sharma R."/>
            <person name="Ronald P.C."/>
            <person name="Panaud O."/>
            <person name="Kellogg E.A."/>
            <person name="Brutnell T.P."/>
            <person name="Doust A.N."/>
            <person name="Tuskan G.A."/>
            <person name="Rokhsar D."/>
            <person name="Devos K.M."/>
        </authorList>
    </citation>
    <scope>NUCLEOTIDE SEQUENCE [LARGE SCALE GENOMIC DNA]</scope>
    <source>
        <strain evidence="2">Yugu1</strain>
    </source>
</reference>
<gene>
    <name evidence="2" type="ORF">SETIT_8G165900v2</name>
</gene>
<dbReference type="EMBL" id="CM003535">
    <property type="protein sequence ID" value="RCV38730.1"/>
    <property type="molecule type" value="Genomic_DNA"/>
</dbReference>
<dbReference type="AlphaFoldDB" id="A0A368SA81"/>
<protein>
    <submittedName>
        <fullName evidence="2">Uncharacterized protein</fullName>
    </submittedName>
</protein>
<sequence length="195" mass="20122">MSPVSTCTLTIFISSSHVSLRYLTSLYYVYPLSPSLSLSLFSLTLSLSPPARHLGRWRGMPARAPRGAALGGAGGLLRRLGRRGGGREQVRRAAPGADPSARMARGRPAPASSGPFAAPAIAGTRSRARRPSTAAWCARTAAAGVGLHPEALGAAAAPARRPAVVAAAARPAGEARRRAQGLDCVGCDMTVDSMR</sequence>
<evidence type="ECO:0000313" key="2">
    <source>
        <dbReference type="EMBL" id="RCV38730.1"/>
    </source>
</evidence>
<feature type="compositionally biased region" description="Low complexity" evidence="1">
    <location>
        <begin position="108"/>
        <end position="129"/>
    </location>
</feature>
<proteinExistence type="predicted"/>
<reference evidence="2" key="2">
    <citation type="submission" date="2015-07" db="EMBL/GenBank/DDBJ databases">
        <authorList>
            <person name="Noorani M."/>
        </authorList>
    </citation>
    <scope>NUCLEOTIDE SEQUENCE</scope>
    <source>
        <strain evidence="2">Yugu1</strain>
    </source>
</reference>
<organism evidence="2">
    <name type="scientific">Setaria italica</name>
    <name type="common">Foxtail millet</name>
    <name type="synonym">Panicum italicum</name>
    <dbReference type="NCBI Taxonomy" id="4555"/>
    <lineage>
        <taxon>Eukaryota</taxon>
        <taxon>Viridiplantae</taxon>
        <taxon>Streptophyta</taxon>
        <taxon>Embryophyta</taxon>
        <taxon>Tracheophyta</taxon>
        <taxon>Spermatophyta</taxon>
        <taxon>Magnoliopsida</taxon>
        <taxon>Liliopsida</taxon>
        <taxon>Poales</taxon>
        <taxon>Poaceae</taxon>
        <taxon>PACMAD clade</taxon>
        <taxon>Panicoideae</taxon>
        <taxon>Panicodae</taxon>
        <taxon>Paniceae</taxon>
        <taxon>Cenchrinae</taxon>
        <taxon>Setaria</taxon>
    </lineage>
</organism>
<accession>A0A368SA81</accession>
<evidence type="ECO:0000256" key="1">
    <source>
        <dbReference type="SAM" id="MobiDB-lite"/>
    </source>
</evidence>
<name>A0A368SA81_SETIT</name>
<feature type="region of interest" description="Disordered" evidence="1">
    <location>
        <begin position="68"/>
        <end position="129"/>
    </location>
</feature>